<feature type="compositionally biased region" description="Low complexity" evidence="1">
    <location>
        <begin position="67"/>
        <end position="85"/>
    </location>
</feature>
<feature type="compositionally biased region" description="Low complexity" evidence="1">
    <location>
        <begin position="108"/>
        <end position="123"/>
    </location>
</feature>
<sequence length="145" mass="15302">MDSAMAPSAASGQQTTGLKIRIPARKDWPSNQPRKVAGGSRVQRAIQRTASVQEPGNHEQPRHEPLHPASSLQSLSSSAPLDPSPQEFPSSFQNSAAPVWALGFASPTQSFSSSVSSYGDASSFGGQRPYATTLASDDAMDVDMD</sequence>
<evidence type="ECO:0000313" key="3">
    <source>
        <dbReference type="Proteomes" id="UP000320762"/>
    </source>
</evidence>
<dbReference type="AlphaFoldDB" id="A0A550BWZ2"/>
<feature type="compositionally biased region" description="Basic and acidic residues" evidence="1">
    <location>
        <begin position="56"/>
        <end position="66"/>
    </location>
</feature>
<proteinExistence type="predicted"/>
<keyword evidence="3" id="KW-1185">Reference proteome</keyword>
<reference evidence="2 3" key="1">
    <citation type="journal article" date="2019" name="New Phytol.">
        <title>Comparative genomics reveals unique wood-decay strategies and fruiting body development in the Schizophyllaceae.</title>
        <authorList>
            <person name="Almasi E."/>
            <person name="Sahu N."/>
            <person name="Krizsan K."/>
            <person name="Balint B."/>
            <person name="Kovacs G.M."/>
            <person name="Kiss B."/>
            <person name="Cseklye J."/>
            <person name="Drula E."/>
            <person name="Henrissat B."/>
            <person name="Nagy I."/>
            <person name="Chovatia M."/>
            <person name="Adam C."/>
            <person name="LaButti K."/>
            <person name="Lipzen A."/>
            <person name="Riley R."/>
            <person name="Grigoriev I.V."/>
            <person name="Nagy L.G."/>
        </authorList>
    </citation>
    <scope>NUCLEOTIDE SEQUENCE [LARGE SCALE GENOMIC DNA]</scope>
    <source>
        <strain evidence="2 3">NL-1724</strain>
    </source>
</reference>
<organism evidence="2 3">
    <name type="scientific">Schizophyllum amplum</name>
    <dbReference type="NCBI Taxonomy" id="97359"/>
    <lineage>
        <taxon>Eukaryota</taxon>
        <taxon>Fungi</taxon>
        <taxon>Dikarya</taxon>
        <taxon>Basidiomycota</taxon>
        <taxon>Agaricomycotina</taxon>
        <taxon>Agaricomycetes</taxon>
        <taxon>Agaricomycetidae</taxon>
        <taxon>Agaricales</taxon>
        <taxon>Schizophyllaceae</taxon>
        <taxon>Schizophyllum</taxon>
    </lineage>
</organism>
<dbReference type="EMBL" id="VDMD01000053">
    <property type="protein sequence ID" value="TRM57069.1"/>
    <property type="molecule type" value="Genomic_DNA"/>
</dbReference>
<evidence type="ECO:0000256" key="1">
    <source>
        <dbReference type="SAM" id="MobiDB-lite"/>
    </source>
</evidence>
<feature type="region of interest" description="Disordered" evidence="1">
    <location>
        <begin position="1"/>
        <end position="92"/>
    </location>
</feature>
<protein>
    <submittedName>
        <fullName evidence="2">Uncharacterized protein</fullName>
    </submittedName>
</protein>
<name>A0A550BWZ2_9AGAR</name>
<evidence type="ECO:0000313" key="2">
    <source>
        <dbReference type="EMBL" id="TRM57069.1"/>
    </source>
</evidence>
<accession>A0A550BWZ2</accession>
<comment type="caution">
    <text evidence="2">The sequence shown here is derived from an EMBL/GenBank/DDBJ whole genome shotgun (WGS) entry which is preliminary data.</text>
</comment>
<feature type="region of interest" description="Disordered" evidence="1">
    <location>
        <begin position="108"/>
        <end position="145"/>
    </location>
</feature>
<gene>
    <name evidence="2" type="ORF">BD626DRAFT_516266</name>
</gene>
<dbReference type="Proteomes" id="UP000320762">
    <property type="component" value="Unassembled WGS sequence"/>
</dbReference>